<evidence type="ECO:0000256" key="1">
    <source>
        <dbReference type="SAM" id="MobiDB-lite"/>
    </source>
</evidence>
<reference evidence="2 3" key="1">
    <citation type="submission" date="2020-11" db="EMBL/GenBank/DDBJ databases">
        <title>Complete and Circularized Genome Assembly of a human isolate of Vibrio navarrensis biotype pommerensis with MiSeq and MinION Sequence Data.</title>
        <authorList>
            <person name="Schwartz K."/>
            <person name="Borowiak M."/>
            <person name="Deneke C."/>
            <person name="Balau V."/>
            <person name="Metelmann C."/>
            <person name="Strauch E."/>
        </authorList>
    </citation>
    <scope>NUCLEOTIDE SEQUENCE [LARGE SCALE GENOMIC DNA]</scope>
    <source>
        <strain evidence="2 3">20-VB00237</strain>
    </source>
</reference>
<organism evidence="2 3">
    <name type="scientific">Vibrio navarrensis</name>
    <dbReference type="NCBI Taxonomy" id="29495"/>
    <lineage>
        <taxon>Bacteria</taxon>
        <taxon>Pseudomonadati</taxon>
        <taxon>Pseudomonadota</taxon>
        <taxon>Gammaproteobacteria</taxon>
        <taxon>Vibrionales</taxon>
        <taxon>Vibrionaceae</taxon>
        <taxon>Vibrio</taxon>
    </lineage>
</organism>
<evidence type="ECO:0000313" key="3">
    <source>
        <dbReference type="Proteomes" id="UP000594435"/>
    </source>
</evidence>
<dbReference type="AlphaFoldDB" id="A0AAJ4LTV3"/>
<evidence type="ECO:0000313" key="2">
    <source>
        <dbReference type="EMBL" id="QPL52914.1"/>
    </source>
</evidence>
<dbReference type="RefSeq" id="WP_193158193.1">
    <property type="nucleotide sequence ID" value="NZ_CP065217.1"/>
</dbReference>
<dbReference type="Proteomes" id="UP000594435">
    <property type="component" value="Chromosome 1"/>
</dbReference>
<feature type="region of interest" description="Disordered" evidence="1">
    <location>
        <begin position="37"/>
        <end position="59"/>
    </location>
</feature>
<protein>
    <submittedName>
        <fullName evidence="2">Uncharacterized protein</fullName>
    </submittedName>
</protein>
<sequence length="59" mass="6412">MKSLSHQCLVVAEAGQRLVMMGGLWVKAEETRCFVESGNGVPNASGSSHGKWHSHHHNT</sequence>
<proteinExistence type="predicted"/>
<feature type="compositionally biased region" description="Basic residues" evidence="1">
    <location>
        <begin position="50"/>
        <end position="59"/>
    </location>
</feature>
<dbReference type="EMBL" id="CP065217">
    <property type="protein sequence ID" value="QPL52914.1"/>
    <property type="molecule type" value="Genomic_DNA"/>
</dbReference>
<accession>A0AAJ4LTV3</accession>
<gene>
    <name evidence="2" type="ORF">I3X05_13030</name>
</gene>
<name>A0AAJ4LTV3_9VIBR</name>